<dbReference type="OrthoDB" id="9767869at2"/>
<dbReference type="InterPro" id="IPR006076">
    <property type="entry name" value="FAD-dep_OxRdtase"/>
</dbReference>
<dbReference type="Pfam" id="PF01266">
    <property type="entry name" value="DAO"/>
    <property type="match status" value="1"/>
</dbReference>
<comment type="caution">
    <text evidence="7">The sequence shown here is derived from an EMBL/GenBank/DDBJ whole genome shotgun (WGS) entry which is preliminary data.</text>
</comment>
<keyword evidence="8" id="KW-1185">Reference proteome</keyword>
<sequence>MSKNEHSNRLPDHMESLWRTYKEVPSFPALQANESAEVGVVGGGIAGIVTAYLLAKAGKKVTLIDAGKLIDGVTGYTTAKITAQHGLYYFPLIKLMGEEKARLYYEANMGGLKFIEDLAAELNIDCDLTHHDAFLYANTSHGSALLEKEAEAYEALGIDGGLAKTEAEVDLPFRVDQALVMRKQAQFHPVKFLAKLVSEIERLGGKIYENTRAQKILSKDDPVIQTENMSHLSCDKVVVATHYPFNDADGLYFSRLSVNRSYVIAARISGLMPNGMFISVDAPSRSLRYATGIDGEKLLLIGGDGHATGKSKSPTMEHYENLAQFGDEHFGITEIPYRWSAQDMTTLDKVPYIGKITAGYDNIFVATGFHKWGMSNGAAAGMLLADHILGKANPYAELFDPTRTKLKAVDALSFIKDNSSVAKELVKGKLQSSSKTVDELANGEGGLVKVGGKKAGGYRDEYGQLHLVDTTCTHLGCETHWNDAERSWDCPCHGSRFSFSGEVLNGPAVKPLNKMEEPGSI</sequence>
<gene>
    <name evidence="7" type="ORF">HNQ44_003146</name>
</gene>
<evidence type="ECO:0000259" key="6">
    <source>
        <dbReference type="PROSITE" id="PS51296"/>
    </source>
</evidence>
<keyword evidence="5" id="KW-1015">Disulfide bond</keyword>
<evidence type="ECO:0000256" key="4">
    <source>
        <dbReference type="ARBA" id="ARBA00023014"/>
    </source>
</evidence>
<dbReference type="PANTHER" id="PTHR13847:SF274">
    <property type="entry name" value="RIESKE 2FE-2S IRON-SULFUR PROTEIN YHFW-RELATED"/>
    <property type="match status" value="1"/>
</dbReference>
<dbReference type="InterPro" id="IPR017941">
    <property type="entry name" value="Rieske_2Fe-2S"/>
</dbReference>
<dbReference type="InterPro" id="IPR005805">
    <property type="entry name" value="Rieske_Fe-S_prot_C"/>
</dbReference>
<dbReference type="InterPro" id="IPR038010">
    <property type="entry name" value="YhfW_C"/>
</dbReference>
<protein>
    <submittedName>
        <fullName evidence="7">Glycine/D-amino acid oxidase-like deaminating enzyme/nitrite reductase/ring-hydroxylating ferredoxin subunit</fullName>
    </submittedName>
</protein>
<dbReference type="EMBL" id="JACHHE010000011">
    <property type="protein sequence ID" value="MBB5181681.1"/>
    <property type="molecule type" value="Genomic_DNA"/>
</dbReference>
<evidence type="ECO:0000256" key="1">
    <source>
        <dbReference type="ARBA" id="ARBA00022714"/>
    </source>
</evidence>
<dbReference type="RefSeq" id="WP_135504549.1">
    <property type="nucleotide sequence ID" value="NZ_JACHHE010000011.1"/>
</dbReference>
<dbReference type="PANTHER" id="PTHR13847">
    <property type="entry name" value="SARCOSINE DEHYDROGENASE-RELATED"/>
    <property type="match status" value="1"/>
</dbReference>
<dbReference type="Gene3D" id="3.50.50.60">
    <property type="entry name" value="FAD/NAD(P)-binding domain"/>
    <property type="match status" value="1"/>
</dbReference>
<name>A0A7W8CUR7_9BACL</name>
<dbReference type="CDD" id="cd03477">
    <property type="entry name" value="Rieske_YhfW_C"/>
    <property type="match status" value="1"/>
</dbReference>
<dbReference type="PRINTS" id="PR00162">
    <property type="entry name" value="RIESKE"/>
</dbReference>
<dbReference type="Gene3D" id="3.30.9.10">
    <property type="entry name" value="D-Amino Acid Oxidase, subunit A, domain 2"/>
    <property type="match status" value="1"/>
</dbReference>
<dbReference type="GO" id="GO:0046872">
    <property type="term" value="F:metal ion binding"/>
    <property type="evidence" value="ECO:0007669"/>
    <property type="project" value="UniProtKB-KW"/>
</dbReference>
<evidence type="ECO:0000313" key="8">
    <source>
        <dbReference type="Proteomes" id="UP000525923"/>
    </source>
</evidence>
<organism evidence="7 8">
    <name type="scientific">Planococcus koreensis</name>
    <dbReference type="NCBI Taxonomy" id="112331"/>
    <lineage>
        <taxon>Bacteria</taxon>
        <taxon>Bacillati</taxon>
        <taxon>Bacillota</taxon>
        <taxon>Bacilli</taxon>
        <taxon>Bacillales</taxon>
        <taxon>Caryophanaceae</taxon>
        <taxon>Planococcus</taxon>
    </lineage>
</organism>
<dbReference type="PROSITE" id="PS51296">
    <property type="entry name" value="RIESKE"/>
    <property type="match status" value="1"/>
</dbReference>
<dbReference type="Proteomes" id="UP000525923">
    <property type="component" value="Unassembled WGS sequence"/>
</dbReference>
<keyword evidence="3" id="KW-0408">Iron</keyword>
<dbReference type="GO" id="GO:0016705">
    <property type="term" value="F:oxidoreductase activity, acting on paired donors, with incorporation or reduction of molecular oxygen"/>
    <property type="evidence" value="ECO:0007669"/>
    <property type="project" value="UniProtKB-ARBA"/>
</dbReference>
<keyword evidence="1" id="KW-0001">2Fe-2S</keyword>
<dbReference type="Gene3D" id="2.102.10.10">
    <property type="entry name" value="Rieske [2Fe-2S] iron-sulphur domain"/>
    <property type="match status" value="1"/>
</dbReference>
<evidence type="ECO:0000256" key="3">
    <source>
        <dbReference type="ARBA" id="ARBA00023004"/>
    </source>
</evidence>
<dbReference type="AlphaFoldDB" id="A0A7W8CUR7"/>
<dbReference type="GO" id="GO:0005737">
    <property type="term" value="C:cytoplasm"/>
    <property type="evidence" value="ECO:0007669"/>
    <property type="project" value="TreeGrafter"/>
</dbReference>
<accession>A0A7W8CUR7</accession>
<keyword evidence="4" id="KW-0411">Iron-sulfur</keyword>
<dbReference type="SUPFAM" id="SSF51971">
    <property type="entry name" value="Nucleotide-binding domain"/>
    <property type="match status" value="1"/>
</dbReference>
<dbReference type="Pfam" id="PF00355">
    <property type="entry name" value="Rieske"/>
    <property type="match status" value="1"/>
</dbReference>
<reference evidence="7 8" key="1">
    <citation type="submission" date="2020-08" db="EMBL/GenBank/DDBJ databases">
        <title>Genomic Encyclopedia of Type Strains, Phase IV (KMG-IV): sequencing the most valuable type-strain genomes for metagenomic binning, comparative biology and taxonomic classification.</title>
        <authorList>
            <person name="Goeker M."/>
        </authorList>
    </citation>
    <scope>NUCLEOTIDE SEQUENCE [LARGE SCALE GENOMIC DNA]</scope>
    <source>
        <strain evidence="7 8">DSM 15895</strain>
    </source>
</reference>
<evidence type="ECO:0000313" key="7">
    <source>
        <dbReference type="EMBL" id="MBB5181681.1"/>
    </source>
</evidence>
<proteinExistence type="predicted"/>
<dbReference type="GO" id="GO:0004497">
    <property type="term" value="F:monooxygenase activity"/>
    <property type="evidence" value="ECO:0007669"/>
    <property type="project" value="UniProtKB-ARBA"/>
</dbReference>
<dbReference type="InterPro" id="IPR036922">
    <property type="entry name" value="Rieske_2Fe-2S_sf"/>
</dbReference>
<evidence type="ECO:0000256" key="2">
    <source>
        <dbReference type="ARBA" id="ARBA00022723"/>
    </source>
</evidence>
<dbReference type="InterPro" id="IPR036188">
    <property type="entry name" value="FAD/NAD-bd_sf"/>
</dbReference>
<dbReference type="GO" id="GO:0051537">
    <property type="term" value="F:2 iron, 2 sulfur cluster binding"/>
    <property type="evidence" value="ECO:0007669"/>
    <property type="project" value="UniProtKB-KW"/>
</dbReference>
<dbReference type="GO" id="GO:0016020">
    <property type="term" value="C:membrane"/>
    <property type="evidence" value="ECO:0007669"/>
    <property type="project" value="InterPro"/>
</dbReference>
<evidence type="ECO:0000256" key="5">
    <source>
        <dbReference type="ARBA" id="ARBA00023157"/>
    </source>
</evidence>
<dbReference type="SUPFAM" id="SSF50022">
    <property type="entry name" value="ISP domain"/>
    <property type="match status" value="1"/>
</dbReference>
<dbReference type="FunFam" id="2.102.10.10:FF:000014">
    <property type="entry name" value="Oxidoreductase, FAD dependent"/>
    <property type="match status" value="1"/>
</dbReference>
<feature type="domain" description="Rieske" evidence="6">
    <location>
        <begin position="432"/>
        <end position="512"/>
    </location>
</feature>
<keyword evidence="2" id="KW-0479">Metal-binding</keyword>